<organism evidence="2 3">
    <name type="scientific">Solidesulfovibrio carbinolicus</name>
    <dbReference type="NCBI Taxonomy" id="296842"/>
    <lineage>
        <taxon>Bacteria</taxon>
        <taxon>Pseudomonadati</taxon>
        <taxon>Thermodesulfobacteriota</taxon>
        <taxon>Desulfovibrionia</taxon>
        <taxon>Desulfovibrionales</taxon>
        <taxon>Desulfovibrionaceae</taxon>
        <taxon>Solidesulfovibrio</taxon>
    </lineage>
</organism>
<sequence length="143" mass="15442">MRIRPLPLAAVLIVVLLAAAAQAQAQAVPDLVGVWKSVAHEGLTTGSRHFPKNDPGPHFVSSQFVLRIERQEGRRFVGVKSSPHHKETVMGVIGYDGSTIHILEDEGSFTGKLLPDGSLELIYSHDVGPSKGIGIARYVREGK</sequence>
<dbReference type="EMBL" id="CP026538">
    <property type="protein sequence ID" value="QAZ68886.1"/>
    <property type="molecule type" value="Genomic_DNA"/>
</dbReference>
<reference evidence="2 3" key="1">
    <citation type="submission" date="2018-02" db="EMBL/GenBank/DDBJ databases">
        <title>Genome sequence of Desulfovibrio carbinolicus DSM 3852.</title>
        <authorList>
            <person name="Wilbanks E."/>
            <person name="Skennerton C.T."/>
            <person name="Orphan V.J."/>
        </authorList>
    </citation>
    <scope>NUCLEOTIDE SEQUENCE [LARGE SCALE GENOMIC DNA]</scope>
    <source>
        <strain evidence="2 3">DSM 3852</strain>
    </source>
</reference>
<dbReference type="Proteomes" id="UP000293296">
    <property type="component" value="Chromosome"/>
</dbReference>
<dbReference type="AlphaFoldDB" id="A0A4P6HQ33"/>
<evidence type="ECO:0000313" key="2">
    <source>
        <dbReference type="EMBL" id="QAZ68886.1"/>
    </source>
</evidence>
<dbReference type="RefSeq" id="WP_129354755.1">
    <property type="nucleotide sequence ID" value="NZ_CP026538.1"/>
</dbReference>
<feature type="signal peptide" evidence="1">
    <location>
        <begin position="1"/>
        <end position="23"/>
    </location>
</feature>
<protein>
    <recommendedName>
        <fullName evidence="4">Lipocalin-like domain-containing protein</fullName>
    </recommendedName>
</protein>
<feature type="chain" id="PRO_5020488801" description="Lipocalin-like domain-containing protein" evidence="1">
    <location>
        <begin position="24"/>
        <end position="143"/>
    </location>
</feature>
<evidence type="ECO:0000256" key="1">
    <source>
        <dbReference type="SAM" id="SignalP"/>
    </source>
</evidence>
<keyword evidence="1" id="KW-0732">Signal</keyword>
<name>A0A4P6HQ33_9BACT</name>
<accession>A0A4P6HQ33</accession>
<evidence type="ECO:0000313" key="3">
    <source>
        <dbReference type="Proteomes" id="UP000293296"/>
    </source>
</evidence>
<dbReference type="KEGG" id="dcb:C3Y92_17265"/>
<dbReference type="OrthoDB" id="5457993at2"/>
<keyword evidence="3" id="KW-1185">Reference proteome</keyword>
<gene>
    <name evidence="2" type="ORF">C3Y92_17265</name>
</gene>
<evidence type="ECO:0008006" key="4">
    <source>
        <dbReference type="Google" id="ProtNLM"/>
    </source>
</evidence>
<proteinExistence type="predicted"/>